<reference evidence="9 10" key="1">
    <citation type="submission" date="2018-06" db="EMBL/GenBank/DDBJ databases">
        <authorList>
            <consortium name="Pathogen Informatics"/>
            <person name="Doyle S."/>
        </authorList>
    </citation>
    <scope>NUCLEOTIDE SEQUENCE [LARGE SCALE GENOMIC DNA]</scope>
    <source>
        <strain evidence="9 10">NCTC10005</strain>
    </source>
</reference>
<evidence type="ECO:0000313" key="10">
    <source>
        <dbReference type="Proteomes" id="UP000255106"/>
    </source>
</evidence>
<dbReference type="Gene3D" id="1.10.3720.10">
    <property type="entry name" value="MetI-like"/>
    <property type="match status" value="1"/>
</dbReference>
<name>A0A377M1G0_ENTCL</name>
<evidence type="ECO:0000256" key="4">
    <source>
        <dbReference type="ARBA" id="ARBA00022519"/>
    </source>
</evidence>
<keyword evidence="4" id="KW-0997">Cell inner membrane</keyword>
<dbReference type="InterPro" id="IPR035906">
    <property type="entry name" value="MetI-like_sf"/>
</dbReference>
<feature type="transmembrane region" description="Helical" evidence="8">
    <location>
        <begin position="78"/>
        <end position="101"/>
    </location>
</feature>
<dbReference type="Proteomes" id="UP000255106">
    <property type="component" value="Unassembled WGS sequence"/>
</dbReference>
<dbReference type="GO" id="GO:0055085">
    <property type="term" value="P:transmembrane transport"/>
    <property type="evidence" value="ECO:0007669"/>
    <property type="project" value="InterPro"/>
</dbReference>
<evidence type="ECO:0000256" key="7">
    <source>
        <dbReference type="ARBA" id="ARBA00023136"/>
    </source>
</evidence>
<evidence type="ECO:0000256" key="2">
    <source>
        <dbReference type="ARBA" id="ARBA00022448"/>
    </source>
</evidence>
<sequence>MVHCGSGLPLALPALPLVSGQYRVALWLGIDGQYAAVLWSHLLWVLPWMLLILQPAWRRIDPRLLLTARTLGWRRTKVFCLIKCPLLLRPALLAFATGFSVSMAQYMPTLWLGAGRFSTLTTETVALSSGGSIPILANRALWLLLVTGAVFGVAALLSRLAGHYRRGLR</sequence>
<keyword evidence="7 8" id="KW-0472">Membrane</keyword>
<gene>
    <name evidence="9" type="primary">ynjC_3</name>
    <name evidence="9" type="ORF">NCTC10005_05336</name>
</gene>
<evidence type="ECO:0000256" key="1">
    <source>
        <dbReference type="ARBA" id="ARBA00004429"/>
    </source>
</evidence>
<dbReference type="EMBL" id="UGJB01000004">
    <property type="protein sequence ID" value="STQ12545.1"/>
    <property type="molecule type" value="Genomic_DNA"/>
</dbReference>
<accession>A0A377M1G0</accession>
<evidence type="ECO:0000256" key="8">
    <source>
        <dbReference type="SAM" id="Phobius"/>
    </source>
</evidence>
<organism evidence="9 10">
    <name type="scientific">Enterobacter cloacae</name>
    <dbReference type="NCBI Taxonomy" id="550"/>
    <lineage>
        <taxon>Bacteria</taxon>
        <taxon>Pseudomonadati</taxon>
        <taxon>Pseudomonadota</taxon>
        <taxon>Gammaproteobacteria</taxon>
        <taxon>Enterobacterales</taxon>
        <taxon>Enterobacteriaceae</taxon>
        <taxon>Enterobacter</taxon>
        <taxon>Enterobacter cloacae complex</taxon>
    </lineage>
</organism>
<dbReference type="InterPro" id="IPR000515">
    <property type="entry name" value="MetI-like"/>
</dbReference>
<keyword evidence="6 8" id="KW-1133">Transmembrane helix</keyword>
<protein>
    <submittedName>
        <fullName evidence="9">Putative thiamine transport system permease</fullName>
    </submittedName>
</protein>
<keyword evidence="5 8" id="KW-0812">Transmembrane</keyword>
<dbReference type="PANTHER" id="PTHR30183">
    <property type="entry name" value="MOLYBDENUM TRANSPORT SYSTEM PERMEASE PROTEIN MODB"/>
    <property type="match status" value="1"/>
</dbReference>
<evidence type="ECO:0000256" key="5">
    <source>
        <dbReference type="ARBA" id="ARBA00022692"/>
    </source>
</evidence>
<dbReference type="PANTHER" id="PTHR30183:SF6">
    <property type="entry name" value="INNER MEMBRANE ABC TRANSPORTER PERMEASE PROTEIN YNJC"/>
    <property type="match status" value="1"/>
</dbReference>
<evidence type="ECO:0000313" key="9">
    <source>
        <dbReference type="EMBL" id="STQ12545.1"/>
    </source>
</evidence>
<feature type="transmembrane region" description="Helical" evidence="8">
    <location>
        <begin position="36"/>
        <end position="57"/>
    </location>
</feature>
<proteinExistence type="predicted"/>
<keyword evidence="2" id="KW-0813">Transport</keyword>
<dbReference type="CDD" id="cd06261">
    <property type="entry name" value="TM_PBP2"/>
    <property type="match status" value="1"/>
</dbReference>
<feature type="transmembrane region" description="Helical" evidence="8">
    <location>
        <begin position="140"/>
        <end position="161"/>
    </location>
</feature>
<keyword evidence="3" id="KW-1003">Cell membrane</keyword>
<dbReference type="SUPFAM" id="SSF161098">
    <property type="entry name" value="MetI-like"/>
    <property type="match status" value="1"/>
</dbReference>
<dbReference type="GO" id="GO:0005886">
    <property type="term" value="C:plasma membrane"/>
    <property type="evidence" value="ECO:0007669"/>
    <property type="project" value="UniProtKB-SubCell"/>
</dbReference>
<evidence type="ECO:0000256" key="3">
    <source>
        <dbReference type="ARBA" id="ARBA00022475"/>
    </source>
</evidence>
<comment type="subcellular location">
    <subcellularLocation>
        <location evidence="1">Cell inner membrane</location>
        <topology evidence="1">Multi-pass membrane protein</topology>
    </subcellularLocation>
</comment>
<dbReference type="AlphaFoldDB" id="A0A377M1G0"/>
<evidence type="ECO:0000256" key="6">
    <source>
        <dbReference type="ARBA" id="ARBA00022989"/>
    </source>
</evidence>